<dbReference type="AlphaFoldDB" id="W2RWK1"/>
<sequence>MTVQQAVDLLRQGEYKPAGLHLSRACRFARSLTRSEPMYLIQDMLRIALLGGTSEMLVRKSVEKVIQHFYKMAEAVHGRRHPVTTIIRSTLQYFGGEQFQLAFVAAQCVIQGCLDVALGTYHMESLLFRIVDIKADISGSKKSSTNTAEVLALLSDCDALFGQGSWQSRFCYGALLGLLRLPEEWARMEHVLEKLQLRIQRLEYGRKRSSWEMMMWIRTESMYYTVGRYAEAAEVIEKHLLPLHIELFGEISAHVIKTVTILEMCYTYLENHDRSEEVRIYRRRLLDQIEEGEREAEAIEAAALAAAGIVHDETEEDNNEQDVDCSSTV</sequence>
<dbReference type="VEuPathDB" id="FungiDB:HMPREF1541_05102"/>
<dbReference type="GeneID" id="19972441"/>
<evidence type="ECO:0000313" key="1">
    <source>
        <dbReference type="EMBL" id="ETN40822.1"/>
    </source>
</evidence>
<evidence type="ECO:0000313" key="2">
    <source>
        <dbReference type="Proteomes" id="UP000030752"/>
    </source>
</evidence>
<gene>
    <name evidence="1" type="ORF">HMPREF1541_05102</name>
</gene>
<dbReference type="EMBL" id="KB822720">
    <property type="protein sequence ID" value="ETN40822.1"/>
    <property type="molecule type" value="Genomic_DNA"/>
</dbReference>
<dbReference type="HOGENOM" id="CLU_844730_0_0_1"/>
<accession>W2RWK1</accession>
<dbReference type="RefSeq" id="XP_008717665.1">
    <property type="nucleotide sequence ID" value="XM_008719443.1"/>
</dbReference>
<protein>
    <submittedName>
        <fullName evidence="1">Uncharacterized protein</fullName>
    </submittedName>
</protein>
<dbReference type="InParanoid" id="W2RWK1"/>
<reference evidence="1 2" key="1">
    <citation type="submission" date="2013-03" db="EMBL/GenBank/DDBJ databases">
        <title>The Genome Sequence of Phialophora europaea CBS 101466.</title>
        <authorList>
            <consortium name="The Broad Institute Genomics Platform"/>
            <person name="Cuomo C."/>
            <person name="de Hoog S."/>
            <person name="Gorbushina A."/>
            <person name="Walker B."/>
            <person name="Young S.K."/>
            <person name="Zeng Q."/>
            <person name="Gargeya S."/>
            <person name="Fitzgerald M."/>
            <person name="Haas B."/>
            <person name="Abouelleil A."/>
            <person name="Allen A.W."/>
            <person name="Alvarado L."/>
            <person name="Arachchi H.M."/>
            <person name="Berlin A.M."/>
            <person name="Chapman S.B."/>
            <person name="Gainer-Dewar J."/>
            <person name="Goldberg J."/>
            <person name="Griggs A."/>
            <person name="Gujja S."/>
            <person name="Hansen M."/>
            <person name="Howarth C."/>
            <person name="Imamovic A."/>
            <person name="Ireland A."/>
            <person name="Larimer J."/>
            <person name="McCowan C."/>
            <person name="Murphy C."/>
            <person name="Pearson M."/>
            <person name="Poon T.W."/>
            <person name="Priest M."/>
            <person name="Roberts A."/>
            <person name="Saif S."/>
            <person name="Shea T."/>
            <person name="Sisk P."/>
            <person name="Sykes S."/>
            <person name="Wortman J."/>
            <person name="Nusbaum C."/>
            <person name="Birren B."/>
        </authorList>
    </citation>
    <scope>NUCLEOTIDE SEQUENCE [LARGE SCALE GENOMIC DNA]</scope>
    <source>
        <strain evidence="1 2">CBS 101466</strain>
    </source>
</reference>
<dbReference type="Proteomes" id="UP000030752">
    <property type="component" value="Unassembled WGS sequence"/>
</dbReference>
<keyword evidence="2" id="KW-1185">Reference proteome</keyword>
<name>W2RWK1_CYPE1</name>
<proteinExistence type="predicted"/>
<organism evidence="1 2">
    <name type="scientific">Cyphellophora europaea (strain CBS 101466)</name>
    <name type="common">Phialophora europaea</name>
    <dbReference type="NCBI Taxonomy" id="1220924"/>
    <lineage>
        <taxon>Eukaryota</taxon>
        <taxon>Fungi</taxon>
        <taxon>Dikarya</taxon>
        <taxon>Ascomycota</taxon>
        <taxon>Pezizomycotina</taxon>
        <taxon>Eurotiomycetes</taxon>
        <taxon>Chaetothyriomycetidae</taxon>
        <taxon>Chaetothyriales</taxon>
        <taxon>Cyphellophoraceae</taxon>
        <taxon>Cyphellophora</taxon>
    </lineage>
</organism>